<feature type="region of interest" description="Disordered" evidence="9">
    <location>
        <begin position="126"/>
        <end position="205"/>
    </location>
</feature>
<proteinExistence type="evidence at transcript level"/>
<sequence length="918" mass="101239">MEGHHCKDCGLNFDSVKSLDVHLHYHKENLLMKWGQPDEANNNNAGSNNKRVTMAPADSSDGMVKQEPGHSSSPQPGYNHPPTPGSYSSAPSPYQDAFSTPSQQNGGTMNPYQQFGNYLASESFFMQQQQSQPPQNSETNYILGSGHDFPSSSNIDNLRQSTPSPSPSASMYRYHPYQQHYVPERNNGVSPSGPSPSSYQPPPTPQQCDKCGFVCHSSTALLEHLNTAHPPSQSPAPFIFPGSEIKTEDKPAAEILDLDSHKVHHVFQPDEKAAAETNGRGSNPHSVSGMLWGAVPRQDIAHSPEFQTVSSPVPQPSMQFQRGGSFATQPHLQHHSVVSSLPPPPPSPQQHKNGGSQSSGNQSWKSNEARRPKTYNCSACNKWFTSSGHLKRHYNTTLHKNAVKQSGAPDPANQPVSNHHHPARAAEISPSPRRQSPAQILSMTEDSSRSDDANSNGNLPTLNQQATSPPNLMAGPPISMEAQTEGLPFFTSNESTLLHNPSISVHTSPQQEPALLPPMQPQHTTTHPYTLPQVASPQVASPPAHQFIHHPIPQHQIRHPTPPSTLPMTEMFSPNGQPPHISTHQQHQQMLPISINHHHLIPTTGNYGSNGDAVSVMQEAHQFLYPVNSTPQHHENSPLPSFAQFGHHGFGANVGFGELTSSYPNFGMVNVESGNMAIDNVGGLLNSDSQHHLLVTMKQDDTFWMNGFVEQDNMLDDGSNTFQSDSNTSVSSISPAISPQSDEKEESKITTTTRNEMPLKAANRNINNNNNNNTIKKNKNGQIICIECDKVFNKACYLTQHNKSFHAGHKPYKCDRCGKRFTTECMYTEHLGKHAGEKPHKCDACPKQFNHKTDLRRHMCLHTGEKPFTCDICKKGFIRKDHMLKHCETHRRKTGHHHQNNHLKNLSVVTPVERSGSL</sequence>
<keyword evidence="2" id="KW-0479">Metal-binding</keyword>
<evidence type="ECO:0000256" key="5">
    <source>
        <dbReference type="ARBA" id="ARBA00022833"/>
    </source>
</evidence>
<dbReference type="SMR" id="A0A2P9A981"/>
<feature type="domain" description="C2H2-type" evidence="10">
    <location>
        <begin position="375"/>
        <end position="404"/>
    </location>
</feature>
<evidence type="ECO:0000256" key="3">
    <source>
        <dbReference type="ARBA" id="ARBA00022737"/>
    </source>
</evidence>
<dbReference type="FunFam" id="3.30.160.60:FF:000624">
    <property type="entry name" value="zinc finger protein 697"/>
    <property type="match status" value="2"/>
</dbReference>
<feature type="compositionally biased region" description="Low complexity" evidence="9">
    <location>
        <begin position="40"/>
        <end position="49"/>
    </location>
</feature>
<dbReference type="GO" id="GO:0008270">
    <property type="term" value="F:zinc ion binding"/>
    <property type="evidence" value="ECO:0007669"/>
    <property type="project" value="UniProtKB-KW"/>
</dbReference>
<evidence type="ECO:0000256" key="2">
    <source>
        <dbReference type="ARBA" id="ARBA00022723"/>
    </source>
</evidence>
<dbReference type="PROSITE" id="PS50157">
    <property type="entry name" value="ZINC_FINGER_C2H2_2"/>
    <property type="match status" value="6"/>
</dbReference>
<comment type="subcellular location">
    <subcellularLocation>
        <location evidence="1">Nucleus</location>
    </subcellularLocation>
</comment>
<reference evidence="11" key="2">
    <citation type="submission" date="2018-03" db="EMBL/GenBank/DDBJ databases">
        <title>Juvenile hormone signaling and functions in short germ band hemimetabolan embryos.</title>
        <authorList>
            <person name="Fernandez-Nicolas A."/>
            <person name="Belles X."/>
        </authorList>
    </citation>
    <scope>NUCLEOTIDE SEQUENCE</scope>
</reference>
<feature type="compositionally biased region" description="Polar residues" evidence="9">
    <location>
        <begin position="432"/>
        <end position="445"/>
    </location>
</feature>
<feature type="region of interest" description="Disordered" evidence="9">
    <location>
        <begin position="330"/>
        <end position="371"/>
    </location>
</feature>
<feature type="compositionally biased region" description="Low complexity" evidence="9">
    <location>
        <begin position="349"/>
        <end position="366"/>
    </location>
</feature>
<dbReference type="GO" id="GO:0005634">
    <property type="term" value="C:nucleus"/>
    <property type="evidence" value="ECO:0007669"/>
    <property type="project" value="UniProtKB-SubCell"/>
</dbReference>
<evidence type="ECO:0000256" key="8">
    <source>
        <dbReference type="PROSITE-ProRule" id="PRU00042"/>
    </source>
</evidence>
<organism evidence="11">
    <name type="scientific">Blattella germanica</name>
    <name type="common">German cockroach</name>
    <name type="synonym">Blatta germanica</name>
    <dbReference type="NCBI Taxonomy" id="6973"/>
    <lineage>
        <taxon>Eukaryota</taxon>
        <taxon>Metazoa</taxon>
        <taxon>Ecdysozoa</taxon>
        <taxon>Arthropoda</taxon>
        <taxon>Hexapoda</taxon>
        <taxon>Insecta</taxon>
        <taxon>Pterygota</taxon>
        <taxon>Neoptera</taxon>
        <taxon>Polyneoptera</taxon>
        <taxon>Dictyoptera</taxon>
        <taxon>Blattodea</taxon>
        <taxon>Blaberoidea</taxon>
        <taxon>Blattellidae</taxon>
        <taxon>Blattella</taxon>
    </lineage>
</organism>
<keyword evidence="3" id="KW-0677">Repeat</keyword>
<dbReference type="PROSITE" id="PS00028">
    <property type="entry name" value="ZINC_FINGER_C2H2_1"/>
    <property type="match status" value="7"/>
</dbReference>
<evidence type="ECO:0000256" key="6">
    <source>
        <dbReference type="ARBA" id="ARBA00023125"/>
    </source>
</evidence>
<dbReference type="SUPFAM" id="SSF57667">
    <property type="entry name" value="beta-beta-alpha zinc fingers"/>
    <property type="match status" value="3"/>
</dbReference>
<dbReference type="PANTHER" id="PTHR24404:SF106">
    <property type="entry name" value="C2H2-TYPE DOMAIN-CONTAINING PROTEIN"/>
    <property type="match status" value="1"/>
</dbReference>
<feature type="region of interest" description="Disordered" evidence="9">
    <location>
        <begin position="35"/>
        <end position="114"/>
    </location>
</feature>
<feature type="compositionally biased region" description="Polar residues" evidence="9">
    <location>
        <begin position="150"/>
        <end position="169"/>
    </location>
</feature>
<reference evidence="11" key="1">
    <citation type="submission" date="2017-01" db="EMBL/GenBank/DDBJ databases">
        <authorList>
            <person name="Mah S.A."/>
            <person name="Swanson W.J."/>
            <person name="Moy G.W."/>
            <person name="Vacquier V.D."/>
        </authorList>
    </citation>
    <scope>NUCLEOTIDE SEQUENCE</scope>
</reference>
<feature type="region of interest" description="Disordered" evidence="9">
    <location>
        <begin position="717"/>
        <end position="751"/>
    </location>
</feature>
<dbReference type="InterPro" id="IPR013087">
    <property type="entry name" value="Znf_C2H2_type"/>
</dbReference>
<dbReference type="Gene3D" id="3.30.160.60">
    <property type="entry name" value="Classic Zinc Finger"/>
    <property type="match status" value="5"/>
</dbReference>
<keyword evidence="5" id="KW-0862">Zinc</keyword>
<evidence type="ECO:0000256" key="4">
    <source>
        <dbReference type="ARBA" id="ARBA00022771"/>
    </source>
</evidence>
<dbReference type="GO" id="GO:0003700">
    <property type="term" value="F:DNA-binding transcription factor activity"/>
    <property type="evidence" value="ECO:0007669"/>
    <property type="project" value="TreeGrafter"/>
</dbReference>
<dbReference type="InterPro" id="IPR036236">
    <property type="entry name" value="Znf_C2H2_sf"/>
</dbReference>
<evidence type="ECO:0000256" key="1">
    <source>
        <dbReference type="ARBA" id="ARBA00004123"/>
    </source>
</evidence>
<feature type="region of interest" description="Disordered" evidence="9">
    <location>
        <begin position="403"/>
        <end position="479"/>
    </location>
</feature>
<keyword evidence="6" id="KW-0238">DNA-binding</keyword>
<keyword evidence="4 8" id="KW-0863">Zinc-finger</keyword>
<feature type="compositionally biased region" description="Polar residues" evidence="9">
    <location>
        <begin position="718"/>
        <end position="740"/>
    </location>
</feature>
<dbReference type="AlphaFoldDB" id="A0A2P9A981"/>
<dbReference type="GO" id="GO:0006357">
    <property type="term" value="P:regulation of transcription by RNA polymerase II"/>
    <property type="evidence" value="ECO:0007669"/>
    <property type="project" value="TreeGrafter"/>
</dbReference>
<dbReference type="FunFam" id="3.30.160.60:FF:000446">
    <property type="entry name" value="Zinc finger protein"/>
    <property type="match status" value="1"/>
</dbReference>
<dbReference type="EMBL" id="LT717628">
    <property type="protein sequence ID" value="SIW61620.1"/>
    <property type="molecule type" value="mRNA"/>
</dbReference>
<protein>
    <submittedName>
        <fullName evidence="11">Zelda</fullName>
    </submittedName>
</protein>
<feature type="domain" description="C2H2-type" evidence="10">
    <location>
        <begin position="868"/>
        <end position="895"/>
    </location>
</feature>
<dbReference type="GO" id="GO:0000978">
    <property type="term" value="F:RNA polymerase II cis-regulatory region sequence-specific DNA binding"/>
    <property type="evidence" value="ECO:0007669"/>
    <property type="project" value="TreeGrafter"/>
</dbReference>
<accession>A0A2P9A981</accession>
<gene>
    <name evidence="11" type="primary">Zld</name>
</gene>
<dbReference type="PANTHER" id="PTHR24404">
    <property type="entry name" value="ZINC FINGER PROTEIN"/>
    <property type="match status" value="1"/>
</dbReference>
<name>A0A2P9A981_BLAGE</name>
<feature type="domain" description="C2H2-type" evidence="10">
    <location>
        <begin position="812"/>
        <end position="839"/>
    </location>
</feature>
<dbReference type="Pfam" id="PF12171">
    <property type="entry name" value="zf-C2H2_jaz"/>
    <property type="match status" value="1"/>
</dbReference>
<dbReference type="SMART" id="SM00355">
    <property type="entry name" value="ZnF_C2H2"/>
    <property type="match status" value="7"/>
</dbReference>
<feature type="compositionally biased region" description="Polar residues" evidence="9">
    <location>
        <begin position="453"/>
        <end position="470"/>
    </location>
</feature>
<feature type="compositionally biased region" description="Polar residues" evidence="9">
    <location>
        <begin position="85"/>
        <end position="114"/>
    </location>
</feature>
<keyword evidence="7" id="KW-0539">Nucleus</keyword>
<dbReference type="InterPro" id="IPR022755">
    <property type="entry name" value="Znf_C2H2_jaz"/>
</dbReference>
<feature type="domain" description="C2H2-type" evidence="10">
    <location>
        <begin position="783"/>
        <end position="811"/>
    </location>
</feature>
<evidence type="ECO:0000259" key="10">
    <source>
        <dbReference type="PROSITE" id="PS50157"/>
    </source>
</evidence>
<evidence type="ECO:0000313" key="11">
    <source>
        <dbReference type="EMBL" id="SIW61620.1"/>
    </source>
</evidence>
<evidence type="ECO:0000256" key="9">
    <source>
        <dbReference type="SAM" id="MobiDB-lite"/>
    </source>
</evidence>
<feature type="region of interest" description="Disordered" evidence="9">
    <location>
        <begin position="891"/>
        <end position="918"/>
    </location>
</feature>
<evidence type="ECO:0000256" key="7">
    <source>
        <dbReference type="ARBA" id="ARBA00023242"/>
    </source>
</evidence>
<feature type="domain" description="C2H2-type" evidence="10">
    <location>
        <begin position="4"/>
        <end position="26"/>
    </location>
</feature>
<dbReference type="InterPro" id="IPR050589">
    <property type="entry name" value="Ikaros_C2H2-ZF"/>
</dbReference>
<feature type="domain" description="C2H2-type" evidence="10">
    <location>
        <begin position="840"/>
        <end position="867"/>
    </location>
</feature>
<feature type="compositionally biased region" description="Basic residues" evidence="9">
    <location>
        <begin position="891"/>
        <end position="901"/>
    </location>
</feature>